<dbReference type="Proteomes" id="UP000694391">
    <property type="component" value="Unplaced"/>
</dbReference>
<name>A0A8C0JT54_CANLU</name>
<dbReference type="GeneTree" id="ENSGT00950000185137"/>
<reference evidence="2" key="2">
    <citation type="submission" date="2025-09" db="UniProtKB">
        <authorList>
            <consortium name="Ensembl"/>
        </authorList>
    </citation>
    <scope>IDENTIFICATION</scope>
</reference>
<dbReference type="Ensembl" id="ENSCAFT00020005125.1">
    <property type="protein sequence ID" value="ENSCAFP00020004427.1"/>
    <property type="gene ID" value="ENSCAFG00020003659.1"/>
</dbReference>
<evidence type="ECO:0000256" key="1">
    <source>
        <dbReference type="SAM" id="MobiDB-lite"/>
    </source>
</evidence>
<accession>A0A8C0JT54</accession>
<reference evidence="2" key="1">
    <citation type="submission" date="2025-08" db="UniProtKB">
        <authorList>
            <consortium name="Ensembl"/>
        </authorList>
    </citation>
    <scope>IDENTIFICATION</scope>
</reference>
<dbReference type="AlphaFoldDB" id="A0A8C0JT54"/>
<keyword evidence="3" id="KW-1185">Reference proteome</keyword>
<proteinExistence type="predicted"/>
<evidence type="ECO:0000313" key="2">
    <source>
        <dbReference type="Ensembl" id="ENSCAFP00020004427.1"/>
    </source>
</evidence>
<feature type="region of interest" description="Disordered" evidence="1">
    <location>
        <begin position="1"/>
        <end position="21"/>
    </location>
</feature>
<sequence>MSTREDLWRSPQRATAPSHLPRFHSKFLTNEVNLKLFGKFKNPNGPGHNYKDLSCYRNVYEYDGPQRVDGGGF</sequence>
<protein>
    <submittedName>
        <fullName evidence="2">Uncharacterized protein</fullName>
    </submittedName>
</protein>
<evidence type="ECO:0000313" key="3">
    <source>
        <dbReference type="Proteomes" id="UP000694391"/>
    </source>
</evidence>
<organism evidence="2 3">
    <name type="scientific">Canis lupus dingo</name>
    <name type="common">dingo</name>
    <dbReference type="NCBI Taxonomy" id="286419"/>
    <lineage>
        <taxon>Eukaryota</taxon>
        <taxon>Metazoa</taxon>
        <taxon>Chordata</taxon>
        <taxon>Craniata</taxon>
        <taxon>Vertebrata</taxon>
        <taxon>Euteleostomi</taxon>
        <taxon>Mammalia</taxon>
        <taxon>Eutheria</taxon>
        <taxon>Laurasiatheria</taxon>
        <taxon>Carnivora</taxon>
        <taxon>Caniformia</taxon>
        <taxon>Canidae</taxon>
        <taxon>Canis</taxon>
    </lineage>
</organism>